<reference evidence="1" key="1">
    <citation type="submission" date="2021-01" db="EMBL/GenBank/DDBJ databases">
        <title>Whole genome shotgun sequence of Actinoplanes siamensis NBRC 109076.</title>
        <authorList>
            <person name="Komaki H."/>
            <person name="Tamura T."/>
        </authorList>
    </citation>
    <scope>NUCLEOTIDE SEQUENCE</scope>
    <source>
        <strain evidence="1">NBRC 109076</strain>
    </source>
</reference>
<name>A0A919NB22_9ACTN</name>
<protein>
    <submittedName>
        <fullName evidence="1">Uncharacterized protein</fullName>
    </submittedName>
</protein>
<keyword evidence="2" id="KW-1185">Reference proteome</keyword>
<comment type="caution">
    <text evidence="1">The sequence shown here is derived from an EMBL/GenBank/DDBJ whole genome shotgun (WGS) entry which is preliminary data.</text>
</comment>
<evidence type="ECO:0000313" key="1">
    <source>
        <dbReference type="EMBL" id="GIF07606.1"/>
    </source>
</evidence>
<gene>
    <name evidence="1" type="ORF">Asi03nite_51440</name>
</gene>
<dbReference type="AlphaFoldDB" id="A0A919NB22"/>
<dbReference type="RefSeq" id="WP_203683004.1">
    <property type="nucleotide sequence ID" value="NZ_BOMW01000052.1"/>
</dbReference>
<evidence type="ECO:0000313" key="2">
    <source>
        <dbReference type="Proteomes" id="UP000629619"/>
    </source>
</evidence>
<proteinExistence type="predicted"/>
<organism evidence="1 2">
    <name type="scientific">Actinoplanes siamensis</name>
    <dbReference type="NCBI Taxonomy" id="1223317"/>
    <lineage>
        <taxon>Bacteria</taxon>
        <taxon>Bacillati</taxon>
        <taxon>Actinomycetota</taxon>
        <taxon>Actinomycetes</taxon>
        <taxon>Micromonosporales</taxon>
        <taxon>Micromonosporaceae</taxon>
        <taxon>Actinoplanes</taxon>
    </lineage>
</organism>
<dbReference type="EMBL" id="BOMW01000052">
    <property type="protein sequence ID" value="GIF07606.1"/>
    <property type="molecule type" value="Genomic_DNA"/>
</dbReference>
<accession>A0A919NB22</accession>
<sequence length="197" mass="20905">MSTAEPEKERDPTAPAPDQLLLDLWPRLLADPRNALGLLADTAVRTLGPRAAAWAAHTRATYPAASRKALARLATAQFTRAAERRGVLSALSGTYAPIALVATAALTHAELVLHLAAAYGLDPTHPDRAAEILVLLPDYRRGAAWAGLRLADRYLPGTGLLSAVLGGRNTTEAVATRAERRYGWYASQSSQESGSSS</sequence>
<dbReference type="Proteomes" id="UP000629619">
    <property type="component" value="Unassembled WGS sequence"/>
</dbReference>